<dbReference type="EMBL" id="JAAVVJ010000001">
    <property type="protein sequence ID" value="KAF7231738.1"/>
    <property type="molecule type" value="Genomic_DNA"/>
</dbReference>
<dbReference type="PRINTS" id="PR00712">
    <property type="entry name" value="BNATPEPTIDE"/>
</dbReference>
<dbReference type="InterPro" id="IPR000663">
    <property type="entry name" value="Natr_peptide"/>
</dbReference>
<comment type="subcellular location">
    <subcellularLocation>
        <location evidence="2 9">Secreted</location>
    </subcellularLocation>
</comment>
<accession>A0A9D2Z5H3</accession>
<organism evidence="10 11">
    <name type="scientific">Nothobranchius furzeri</name>
    <name type="common">Turquoise killifish</name>
    <dbReference type="NCBI Taxonomy" id="105023"/>
    <lineage>
        <taxon>Eukaryota</taxon>
        <taxon>Metazoa</taxon>
        <taxon>Chordata</taxon>
        <taxon>Craniata</taxon>
        <taxon>Vertebrata</taxon>
        <taxon>Euteleostomi</taxon>
        <taxon>Actinopterygii</taxon>
        <taxon>Neopterygii</taxon>
        <taxon>Teleostei</taxon>
        <taxon>Neoteleostei</taxon>
        <taxon>Acanthomorphata</taxon>
        <taxon>Ovalentaria</taxon>
        <taxon>Atherinomorphae</taxon>
        <taxon>Cyprinodontiformes</taxon>
        <taxon>Nothobranchiidae</taxon>
        <taxon>Nothobranchius</taxon>
    </lineage>
</organism>
<keyword evidence="5" id="KW-0165">Cleavage on pair of basic residues</keyword>
<dbReference type="PRINTS" id="PR00710">
    <property type="entry name" value="NATPEPTIDES"/>
</dbReference>
<name>A0A9D2Z5H3_NOTFU</name>
<evidence type="ECO:0000256" key="2">
    <source>
        <dbReference type="ARBA" id="ARBA00004613"/>
    </source>
</evidence>
<dbReference type="InterPro" id="IPR002408">
    <property type="entry name" value="Natriuretic_peptide_brain"/>
</dbReference>
<evidence type="ECO:0000313" key="10">
    <source>
        <dbReference type="EMBL" id="KAF7231738.1"/>
    </source>
</evidence>
<evidence type="ECO:0000256" key="9">
    <source>
        <dbReference type="RuleBase" id="RU003686"/>
    </source>
</evidence>
<dbReference type="GO" id="GO:0097746">
    <property type="term" value="P:blood vessel diameter maintenance"/>
    <property type="evidence" value="ECO:0007669"/>
    <property type="project" value="UniProtKB-KW"/>
</dbReference>
<dbReference type="PANTHER" id="PTHR12167:SF6">
    <property type="entry name" value="C-TYPE NATRIURETIC PEPTIDE 2-LIKE"/>
    <property type="match status" value="1"/>
</dbReference>
<evidence type="ECO:0000256" key="6">
    <source>
        <dbReference type="ARBA" id="ARBA00022702"/>
    </source>
</evidence>
<comment type="function">
    <text evidence="1">Exhibits natriuretic and vasodepressant activity. Has cGMP-stimulating activity. May help to regulate body fluid homeostasis in a variety of aquatic environments.</text>
</comment>
<sequence length="111" mass="11669">VLILPVLTLQVSGSLFSSHLTSLIMAQPTSDDITEGSANEATTQLASEGATLNRTNINRLVGGQGPGPGFLLDFLKQQTKTRGRSRKTMFGGRGCFGMKIDRIGSISGLGC</sequence>
<feature type="non-terminal residue" evidence="10">
    <location>
        <position position="1"/>
    </location>
</feature>
<dbReference type="InterPro" id="IPR030480">
    <property type="entry name" value="Natr_peptide_CS"/>
</dbReference>
<proteinExistence type="inferred from homology"/>
<comment type="caution">
    <text evidence="10">The sequence shown here is derived from an EMBL/GenBank/DDBJ whole genome shotgun (WGS) entry which is preliminary data.</text>
</comment>
<evidence type="ECO:0000256" key="3">
    <source>
        <dbReference type="ARBA" id="ARBA00009041"/>
    </source>
</evidence>
<evidence type="ECO:0000256" key="5">
    <source>
        <dbReference type="ARBA" id="ARBA00022685"/>
    </source>
</evidence>
<dbReference type="GO" id="GO:0005179">
    <property type="term" value="F:hormone activity"/>
    <property type="evidence" value="ECO:0007669"/>
    <property type="project" value="UniProtKB-KW"/>
</dbReference>
<dbReference type="AlphaFoldDB" id="A0A9D2Z5H3"/>
<comment type="similarity">
    <text evidence="3 9">Belongs to the natriuretic peptide family.</text>
</comment>
<dbReference type="PROSITE" id="PS00263">
    <property type="entry name" value="NATRIURETIC_PEPTIDE"/>
    <property type="match status" value="1"/>
</dbReference>
<evidence type="ECO:0000256" key="8">
    <source>
        <dbReference type="ARBA" id="ARBA00023157"/>
    </source>
</evidence>
<evidence type="ECO:0000256" key="7">
    <source>
        <dbReference type="ARBA" id="ARBA00022858"/>
    </source>
</evidence>
<keyword evidence="6" id="KW-0372">Hormone</keyword>
<dbReference type="Pfam" id="PF00212">
    <property type="entry name" value="ANP"/>
    <property type="match status" value="1"/>
</dbReference>
<evidence type="ECO:0000313" key="11">
    <source>
        <dbReference type="Proteomes" id="UP000822369"/>
    </source>
</evidence>
<keyword evidence="8" id="KW-1015">Disulfide bond</keyword>
<dbReference type="SMART" id="SM00183">
    <property type="entry name" value="NAT_PEP"/>
    <property type="match status" value="1"/>
</dbReference>
<dbReference type="GO" id="GO:0005576">
    <property type="term" value="C:extracellular region"/>
    <property type="evidence" value="ECO:0007669"/>
    <property type="project" value="UniProtKB-SubCell"/>
</dbReference>
<evidence type="ECO:0000256" key="1">
    <source>
        <dbReference type="ARBA" id="ARBA00002179"/>
    </source>
</evidence>
<dbReference type="GO" id="GO:0006182">
    <property type="term" value="P:cGMP biosynthetic process"/>
    <property type="evidence" value="ECO:0007669"/>
    <property type="project" value="TreeGrafter"/>
</dbReference>
<keyword evidence="7 9" id="KW-0838">Vasoactive</keyword>
<dbReference type="Proteomes" id="UP000822369">
    <property type="component" value="Chromosome 1"/>
</dbReference>
<protein>
    <submittedName>
        <fullName evidence="10">C-type natriuretic peptide 2-like</fullName>
    </submittedName>
</protein>
<evidence type="ECO:0000256" key="4">
    <source>
        <dbReference type="ARBA" id="ARBA00022525"/>
    </source>
</evidence>
<dbReference type="GO" id="GO:0007168">
    <property type="term" value="P:receptor guanylyl cyclase signaling pathway"/>
    <property type="evidence" value="ECO:0007669"/>
    <property type="project" value="TreeGrafter"/>
</dbReference>
<gene>
    <name evidence="10" type="ORF">G4P62_019622</name>
</gene>
<reference evidence="10" key="1">
    <citation type="submission" date="2020-03" db="EMBL/GenBank/DDBJ databases">
        <title>Intra-Species Differences in Population Size shape Life History and Genome Evolution.</title>
        <authorList>
            <person name="Willemsen D."/>
            <person name="Cui R."/>
            <person name="Valenzano D.R."/>
        </authorList>
    </citation>
    <scope>NUCLEOTIDE SEQUENCE</scope>
    <source>
        <strain evidence="10">GRZ</strain>
        <tissue evidence="10">Whole</tissue>
    </source>
</reference>
<keyword evidence="4" id="KW-0964">Secreted</keyword>
<dbReference type="PANTHER" id="PTHR12167">
    <property type="entry name" value="C-TYPE NATRIURETIC PEPTIDE"/>
    <property type="match status" value="1"/>
</dbReference>